<evidence type="ECO:0000256" key="5">
    <source>
        <dbReference type="ARBA" id="ARBA00023002"/>
    </source>
</evidence>
<dbReference type="SUPFAM" id="SSF55424">
    <property type="entry name" value="FAD/NAD-linked reductases, dimerisation (C-terminal) domain"/>
    <property type="match status" value="1"/>
</dbReference>
<dbReference type="KEGG" id="dfi:AXF13_00005"/>
<evidence type="ECO:0000256" key="6">
    <source>
        <dbReference type="ARBA" id="ARBA00023284"/>
    </source>
</evidence>
<dbReference type="EMBL" id="CP014229">
    <property type="protein sequence ID" value="AMD91445.1"/>
    <property type="molecule type" value="Genomic_DNA"/>
</dbReference>
<dbReference type="SUPFAM" id="SSF52821">
    <property type="entry name" value="Rhodanese/Cell cycle control phosphatase"/>
    <property type="match status" value="1"/>
</dbReference>
<comment type="similarity">
    <text evidence="2">Belongs to the class-III pyridine nucleotide-disulfide oxidoreductase family.</text>
</comment>
<accession>A0A109W554</accession>
<evidence type="ECO:0000256" key="1">
    <source>
        <dbReference type="ARBA" id="ARBA00001974"/>
    </source>
</evidence>
<keyword evidence="9" id="KW-1185">Reference proteome</keyword>
<evidence type="ECO:0000256" key="4">
    <source>
        <dbReference type="ARBA" id="ARBA00022827"/>
    </source>
</evidence>
<dbReference type="PROSITE" id="PS50206">
    <property type="entry name" value="RHODANESE_3"/>
    <property type="match status" value="1"/>
</dbReference>
<keyword evidence="3" id="KW-0285">Flavoprotein</keyword>
<evidence type="ECO:0000256" key="3">
    <source>
        <dbReference type="ARBA" id="ARBA00022630"/>
    </source>
</evidence>
<dbReference type="InterPro" id="IPR036873">
    <property type="entry name" value="Rhodanese-like_dom_sf"/>
</dbReference>
<dbReference type="Proteomes" id="UP000069241">
    <property type="component" value="Chromosome"/>
</dbReference>
<comment type="cofactor">
    <cofactor evidence="1">
        <name>FAD</name>
        <dbReference type="ChEBI" id="CHEBI:57692"/>
    </cofactor>
</comment>
<feature type="domain" description="Rhodanese" evidence="7">
    <location>
        <begin position="481"/>
        <end position="567"/>
    </location>
</feature>
<keyword evidence="5" id="KW-0560">Oxidoreductase</keyword>
<organism evidence="8 9">
    <name type="scientific">Desulfovibrio fairfieldensis</name>
    <dbReference type="NCBI Taxonomy" id="44742"/>
    <lineage>
        <taxon>Bacteria</taxon>
        <taxon>Pseudomonadati</taxon>
        <taxon>Thermodesulfobacteriota</taxon>
        <taxon>Desulfovibrionia</taxon>
        <taxon>Desulfovibrionales</taxon>
        <taxon>Desulfovibrionaceae</taxon>
        <taxon>Desulfovibrio</taxon>
    </lineage>
</organism>
<dbReference type="GO" id="GO:0016491">
    <property type="term" value="F:oxidoreductase activity"/>
    <property type="evidence" value="ECO:0007669"/>
    <property type="project" value="UniProtKB-KW"/>
</dbReference>
<dbReference type="Pfam" id="PF02852">
    <property type="entry name" value="Pyr_redox_dim"/>
    <property type="match status" value="1"/>
</dbReference>
<evidence type="ECO:0000313" key="9">
    <source>
        <dbReference type="Proteomes" id="UP000069241"/>
    </source>
</evidence>
<dbReference type="InterPro" id="IPR036188">
    <property type="entry name" value="FAD/NAD-bd_sf"/>
</dbReference>
<dbReference type="InterPro" id="IPR023753">
    <property type="entry name" value="FAD/NAD-binding_dom"/>
</dbReference>
<dbReference type="InterPro" id="IPR016156">
    <property type="entry name" value="FAD/NAD-linked_Rdtase_dimer_sf"/>
</dbReference>
<dbReference type="PANTHER" id="PTHR43429">
    <property type="entry name" value="PYRIDINE NUCLEOTIDE-DISULFIDE OXIDOREDUCTASE DOMAIN-CONTAINING"/>
    <property type="match status" value="1"/>
</dbReference>
<dbReference type="InterPro" id="IPR004099">
    <property type="entry name" value="Pyr_nucl-diS_OxRdtase_dimer"/>
</dbReference>
<protein>
    <submittedName>
        <fullName evidence="8">Pyridine nucleotide-disulfide oxidoreductase</fullName>
    </submittedName>
</protein>
<reference evidence="9" key="1">
    <citation type="submission" date="2016-02" db="EMBL/GenBank/DDBJ databases">
        <authorList>
            <person name="Holder M.E."/>
            <person name="Ajami N.J."/>
            <person name="Petrosino J.F."/>
        </authorList>
    </citation>
    <scope>NUCLEOTIDE SEQUENCE [LARGE SCALE GENOMIC DNA]</scope>
    <source>
        <strain evidence="9">CCUG 45958</strain>
    </source>
</reference>
<evidence type="ECO:0000313" key="8">
    <source>
        <dbReference type="EMBL" id="AMD91445.1"/>
    </source>
</evidence>
<sequence>MPEKILIVGGVALGPKAASRCKRLMPDAEVTLVDENVYISYGGCGIPYYVSGEVQNLDDLRATPYHTIRDPEFFRAMKGVTVRNQTRALSIDRAAKTLLVKDVISGKEEKLPYDKLVLATGASPRVPPVEGKDLKNVLSLTRLEAADAIRTACQEGKINEAVIVGGGFIGLEAAVALADMWGVKVSVVEMMDQILPGVLSHSLARMAEHDCVSHKVDVYASEKVLKLEGKDGAVSKVVTDKRELPAQLVIFAAGFIPNGRLAKDAGLDVAPFGAVVVDEHMRTSDPAIYAGGDCVAIRNIITDKLGYLPLGSMANRQGRVIGTNLAGGDATFPGYVGTWAVKLFEMSFCGTGLTVERARKEGYDAIGVSVEQLDRAHFYPEKNMMSLELVVDKPTRRVLGIQGACSAGDALKARVDAVAGVLQYARPTVEDISNLEVSYAPPFASAMDVVNVVGNVADNVLAGRFKPVTGDQFMELWKNRDQNHIFFIDARPAKAGQAVQAQHPEWHSIPLEEIAARVNEVPKDRPVAIICNTGLRAYDSLLILARNGITDVVNSTGGMQAVGKMGLKP</sequence>
<evidence type="ECO:0000259" key="7">
    <source>
        <dbReference type="PROSITE" id="PS50206"/>
    </source>
</evidence>
<dbReference type="InterPro" id="IPR050260">
    <property type="entry name" value="FAD-bd_OxRdtase"/>
</dbReference>
<dbReference type="PRINTS" id="PR00469">
    <property type="entry name" value="PNDRDTASEII"/>
</dbReference>
<proteinExistence type="inferred from homology"/>
<dbReference type="Gene3D" id="3.50.50.60">
    <property type="entry name" value="FAD/NAD(P)-binding domain"/>
    <property type="match status" value="2"/>
</dbReference>
<name>A0A109W554_9BACT</name>
<dbReference type="STRING" id="44742.AXF13_00005"/>
<gene>
    <name evidence="8" type="ORF">AXF13_00005</name>
</gene>
<evidence type="ECO:0000256" key="2">
    <source>
        <dbReference type="ARBA" id="ARBA00009130"/>
    </source>
</evidence>
<dbReference type="Pfam" id="PF00581">
    <property type="entry name" value="Rhodanese"/>
    <property type="match status" value="1"/>
</dbReference>
<dbReference type="Gene3D" id="3.40.250.10">
    <property type="entry name" value="Rhodanese-like domain"/>
    <property type="match status" value="1"/>
</dbReference>
<dbReference type="PRINTS" id="PR00368">
    <property type="entry name" value="FADPNR"/>
</dbReference>
<dbReference type="InterPro" id="IPR001763">
    <property type="entry name" value="Rhodanese-like_dom"/>
</dbReference>
<dbReference type="AlphaFoldDB" id="A0A109W554"/>
<dbReference type="PANTHER" id="PTHR43429:SF1">
    <property type="entry name" value="NAD(P)H SULFUR OXIDOREDUCTASE (COA-DEPENDENT)"/>
    <property type="match status" value="1"/>
</dbReference>
<dbReference type="SMART" id="SM00450">
    <property type="entry name" value="RHOD"/>
    <property type="match status" value="1"/>
</dbReference>
<keyword evidence="4" id="KW-0274">FAD</keyword>
<keyword evidence="6" id="KW-0676">Redox-active center</keyword>
<dbReference type="Pfam" id="PF07992">
    <property type="entry name" value="Pyr_redox_2"/>
    <property type="match status" value="1"/>
</dbReference>
<dbReference type="SUPFAM" id="SSF51905">
    <property type="entry name" value="FAD/NAD(P)-binding domain"/>
    <property type="match status" value="1"/>
</dbReference>